<feature type="region of interest" description="Disordered" evidence="1">
    <location>
        <begin position="690"/>
        <end position="779"/>
    </location>
</feature>
<name>A0A9W8AFH9_9FUNG</name>
<dbReference type="InterPro" id="IPR007518">
    <property type="entry name" value="MINDY"/>
</dbReference>
<protein>
    <recommendedName>
        <fullName evidence="2">MINDY deubiquitinase domain-containing protein</fullName>
    </recommendedName>
</protein>
<organism evidence="3 4">
    <name type="scientific">Tieghemiomyces parasiticus</name>
    <dbReference type="NCBI Taxonomy" id="78921"/>
    <lineage>
        <taxon>Eukaryota</taxon>
        <taxon>Fungi</taxon>
        <taxon>Fungi incertae sedis</taxon>
        <taxon>Zoopagomycota</taxon>
        <taxon>Kickxellomycotina</taxon>
        <taxon>Dimargaritomycetes</taxon>
        <taxon>Dimargaritales</taxon>
        <taxon>Dimargaritaceae</taxon>
        <taxon>Tieghemiomyces</taxon>
    </lineage>
</organism>
<dbReference type="GO" id="GO:0071108">
    <property type="term" value="P:protein K48-linked deubiquitination"/>
    <property type="evidence" value="ECO:0007669"/>
    <property type="project" value="TreeGrafter"/>
</dbReference>
<feature type="region of interest" description="Disordered" evidence="1">
    <location>
        <begin position="1"/>
        <end position="241"/>
    </location>
</feature>
<evidence type="ECO:0000313" key="4">
    <source>
        <dbReference type="Proteomes" id="UP001150569"/>
    </source>
</evidence>
<dbReference type="Proteomes" id="UP001150569">
    <property type="component" value="Unassembled WGS sequence"/>
</dbReference>
<dbReference type="InterPro" id="IPR033979">
    <property type="entry name" value="MINDY_domain"/>
</dbReference>
<evidence type="ECO:0000259" key="2">
    <source>
        <dbReference type="Pfam" id="PF04424"/>
    </source>
</evidence>
<proteinExistence type="predicted"/>
<dbReference type="AlphaFoldDB" id="A0A9W8AFH9"/>
<feature type="compositionally biased region" description="Low complexity" evidence="1">
    <location>
        <begin position="133"/>
        <end position="145"/>
    </location>
</feature>
<dbReference type="Pfam" id="PF04424">
    <property type="entry name" value="MINDY_DUB"/>
    <property type="match status" value="1"/>
</dbReference>
<dbReference type="GO" id="GO:0016807">
    <property type="term" value="F:cysteine-type carboxypeptidase activity"/>
    <property type="evidence" value="ECO:0007669"/>
    <property type="project" value="TreeGrafter"/>
</dbReference>
<feature type="compositionally biased region" description="Pro residues" evidence="1">
    <location>
        <begin position="146"/>
        <end position="172"/>
    </location>
</feature>
<feature type="compositionally biased region" description="Low complexity" evidence="1">
    <location>
        <begin position="626"/>
        <end position="639"/>
    </location>
</feature>
<accession>A0A9W8AFH9</accession>
<evidence type="ECO:0000256" key="1">
    <source>
        <dbReference type="SAM" id="MobiDB-lite"/>
    </source>
</evidence>
<keyword evidence="4" id="KW-1185">Reference proteome</keyword>
<dbReference type="GO" id="GO:0004843">
    <property type="term" value="F:cysteine-type deubiquitinase activity"/>
    <property type="evidence" value="ECO:0007669"/>
    <property type="project" value="InterPro"/>
</dbReference>
<comment type="caution">
    <text evidence="3">The sequence shown here is derived from an EMBL/GenBank/DDBJ whole genome shotgun (WGS) entry which is preliminary data.</text>
</comment>
<dbReference type="GO" id="GO:1990380">
    <property type="term" value="F:K48-linked deubiquitinase activity"/>
    <property type="evidence" value="ECO:0007669"/>
    <property type="project" value="InterPro"/>
</dbReference>
<feature type="compositionally biased region" description="Low complexity" evidence="1">
    <location>
        <begin position="760"/>
        <end position="775"/>
    </location>
</feature>
<feature type="compositionally biased region" description="Pro residues" evidence="1">
    <location>
        <begin position="711"/>
        <end position="734"/>
    </location>
</feature>
<feature type="compositionally biased region" description="Low complexity" evidence="1">
    <location>
        <begin position="735"/>
        <end position="746"/>
    </location>
</feature>
<feature type="compositionally biased region" description="Pro residues" evidence="1">
    <location>
        <begin position="612"/>
        <end position="625"/>
    </location>
</feature>
<gene>
    <name evidence="3" type="ORF">IWQ60_000745</name>
</gene>
<feature type="domain" description="MINDY deubiquitinase" evidence="2">
    <location>
        <begin position="246"/>
        <end position="607"/>
    </location>
</feature>
<dbReference type="OrthoDB" id="10261212at2759"/>
<reference evidence="3" key="1">
    <citation type="submission" date="2022-07" db="EMBL/GenBank/DDBJ databases">
        <title>Phylogenomic reconstructions and comparative analyses of Kickxellomycotina fungi.</title>
        <authorList>
            <person name="Reynolds N.K."/>
            <person name="Stajich J.E."/>
            <person name="Barry K."/>
            <person name="Grigoriev I.V."/>
            <person name="Crous P."/>
            <person name="Smith M.E."/>
        </authorList>
    </citation>
    <scope>NUCLEOTIDE SEQUENCE</scope>
    <source>
        <strain evidence="3">RSA 861</strain>
    </source>
</reference>
<dbReference type="GO" id="GO:0071944">
    <property type="term" value="C:cell periphery"/>
    <property type="evidence" value="ECO:0007669"/>
    <property type="project" value="TreeGrafter"/>
</dbReference>
<dbReference type="GO" id="GO:0005829">
    <property type="term" value="C:cytosol"/>
    <property type="evidence" value="ECO:0007669"/>
    <property type="project" value="TreeGrafter"/>
</dbReference>
<evidence type="ECO:0000313" key="3">
    <source>
        <dbReference type="EMBL" id="KAJ1929941.1"/>
    </source>
</evidence>
<feature type="region of interest" description="Disordered" evidence="1">
    <location>
        <begin position="606"/>
        <end position="655"/>
    </location>
</feature>
<dbReference type="PANTHER" id="PTHR18063:SF6">
    <property type="entry name" value="UBIQUITIN CARBOXYL-TERMINAL HYDROLASE"/>
    <property type="match status" value="1"/>
</dbReference>
<dbReference type="EMBL" id="JANBPT010000020">
    <property type="protein sequence ID" value="KAJ1929941.1"/>
    <property type="molecule type" value="Genomic_DNA"/>
</dbReference>
<sequence length="798" mass="84730">MTHSDRQLPEGVEISTLAADLPASTTSQEESGVTKAPPSDVLAAARPVEELQVPALTNPPAAKVSPALLEDEGEETTGTSAAVGKAEPPTEAMSSSEKEARQPIEHAPAAEEAMEYPRKEPATSHGESTPELALSTADTSASSTPSPRPETVPSLPPGLSPASPPHPNPSAPPLCAVQAHAASEATTDGETPSGPHSIDTATVDDALVDSAPATDHGIGSSSSATGPHPATSPALAAHPEPTPERVYQLKSVMWTDPATGNVHHLDIITQNTNGPCPLIAICNVLLLRREISLRGRHRRTVTFEHLLQVLADKLVSEEPPLSPTQRRVLAEEDGRAETVVIDDLCAKETEAATVRELERIAGPGQSAIPTDRLSTILTLLPNLERGLDVNMRFHSIHAFEPTPELSLFVDLGVPLVHGWLPDPHSEFDLWECLVVRHENYNRAVECLVQRNELLDELAHANDVAGAAEEASADAGGIAASELTDKGKRPAVMHKQEEGSLAPTVSTTGRDPAQIDALIKDGGLIEHFLMNNATQLTYHGLITLSTELPDHHLCVFFRNNHFSTLYKRANGELFLLVTDAGYANAPDVVWESLRDIDQDGSCFFNDMFKIPNPTKPSPSPSSPSPLPTASAAAPTSLNSPVTSPNSMMGDAGDPPLGAAGSVITTAAASSPHEQINDDYALALLIQEQDRLDHERARQRSTARPPRKDQRPISPPVPNFPPAPISPMAASPPVPTSPAATAIETAGTAEREQPSPSRPDLATSPSAAHTSTTASSTRPKILEKMVAHSKDQRRDKCTIF</sequence>
<dbReference type="PANTHER" id="PTHR18063">
    <property type="entry name" value="NF-E2 INDUCIBLE PROTEIN"/>
    <property type="match status" value="1"/>
</dbReference>